<keyword evidence="9 10" id="KW-0131">Cell cycle</keyword>
<evidence type="ECO:0000256" key="1">
    <source>
        <dbReference type="ARBA" id="ARBA00004651"/>
    </source>
</evidence>
<evidence type="ECO:0000256" key="5">
    <source>
        <dbReference type="ARBA" id="ARBA00022618"/>
    </source>
</evidence>
<dbReference type="InterPro" id="IPR003838">
    <property type="entry name" value="ABC3_permease_C"/>
</dbReference>
<dbReference type="PANTHER" id="PTHR47755:SF1">
    <property type="entry name" value="CELL DIVISION PROTEIN FTSX"/>
    <property type="match status" value="1"/>
</dbReference>
<keyword evidence="7 11" id="KW-1133">Transmembrane helix</keyword>
<proteinExistence type="inferred from homology"/>
<dbReference type="Pfam" id="PF02687">
    <property type="entry name" value="FtsX"/>
    <property type="match status" value="1"/>
</dbReference>
<evidence type="ECO:0000259" key="12">
    <source>
        <dbReference type="Pfam" id="PF02687"/>
    </source>
</evidence>
<accession>A0A538U1M7</accession>
<comment type="similarity">
    <text evidence="2 10">Belongs to the ABC-4 integral membrane protein family. FtsX subfamily.</text>
</comment>
<evidence type="ECO:0000256" key="8">
    <source>
        <dbReference type="ARBA" id="ARBA00023136"/>
    </source>
</evidence>
<feature type="domain" description="ABC3 transporter permease C-terminal" evidence="12">
    <location>
        <begin position="172"/>
        <end position="281"/>
    </location>
</feature>
<feature type="transmembrane region" description="Helical" evidence="11">
    <location>
        <begin position="211"/>
        <end position="236"/>
    </location>
</feature>
<dbReference type="PIRSF" id="PIRSF003097">
    <property type="entry name" value="FtsX"/>
    <property type="match status" value="1"/>
</dbReference>
<reference evidence="14 15" key="1">
    <citation type="journal article" date="2019" name="Nat. Microbiol.">
        <title>Mediterranean grassland soil C-N compound turnover is dependent on rainfall and depth, and is mediated by genomically divergent microorganisms.</title>
        <authorList>
            <person name="Diamond S."/>
            <person name="Andeer P.F."/>
            <person name="Li Z."/>
            <person name="Crits-Christoph A."/>
            <person name="Burstein D."/>
            <person name="Anantharaman K."/>
            <person name="Lane K.R."/>
            <person name="Thomas B.C."/>
            <person name="Pan C."/>
            <person name="Northen T.R."/>
            <person name="Banfield J.F."/>
        </authorList>
    </citation>
    <scope>NUCLEOTIDE SEQUENCE [LARGE SCALE GENOMIC DNA]</scope>
    <source>
        <strain evidence="14">WS_11</strain>
    </source>
</reference>
<feature type="transmembrane region" description="Helical" evidence="11">
    <location>
        <begin position="20"/>
        <end position="42"/>
    </location>
</feature>
<feature type="domain" description="FtsX extracellular" evidence="13">
    <location>
        <begin position="56"/>
        <end position="148"/>
    </location>
</feature>
<dbReference type="InterPro" id="IPR004513">
    <property type="entry name" value="FtsX"/>
</dbReference>
<name>A0A538U1M7_UNCEI</name>
<dbReference type="Gene3D" id="3.30.70.3040">
    <property type="match status" value="1"/>
</dbReference>
<evidence type="ECO:0000256" key="3">
    <source>
        <dbReference type="ARBA" id="ARBA00021907"/>
    </source>
</evidence>
<keyword evidence="6 11" id="KW-0812">Transmembrane</keyword>
<evidence type="ECO:0000259" key="13">
    <source>
        <dbReference type="Pfam" id="PF18075"/>
    </source>
</evidence>
<dbReference type="GO" id="GO:0051301">
    <property type="term" value="P:cell division"/>
    <property type="evidence" value="ECO:0007669"/>
    <property type="project" value="UniProtKB-KW"/>
</dbReference>
<comment type="subcellular location">
    <subcellularLocation>
        <location evidence="1">Cell membrane</location>
        <topology evidence="1">Multi-pass membrane protein</topology>
    </subcellularLocation>
</comment>
<evidence type="ECO:0000256" key="2">
    <source>
        <dbReference type="ARBA" id="ARBA00007379"/>
    </source>
</evidence>
<keyword evidence="4 10" id="KW-1003">Cell membrane</keyword>
<dbReference type="Pfam" id="PF18075">
    <property type="entry name" value="FtsX_ECD"/>
    <property type="match status" value="1"/>
</dbReference>
<sequence>MHLYYFRESARSIRQHRALATTAIVVLTAALALTGLFMLLTYNAERALELMGDRREMIVYLRDDLSPSDRDLLMGRLHDLYGFTTYVSKEQAWDEMRQQVGDPTLLEAVQDNPLPASIRIKLKPALLAPDSMEAAAREVAKFPEVEDVRYGAEWVRRLDELGAGLRLGTLGVGVIVAIAVVFVLYNTIRLTVLARRQQVEVMSRLGATDRFIAWPFVLEAMTEAAFAALLALGAVFGVQRALATRLIGLEFLPPVWALAFVGAAVALAWFAAWWALSRVLRAVGP</sequence>
<evidence type="ECO:0000256" key="7">
    <source>
        <dbReference type="ARBA" id="ARBA00022989"/>
    </source>
</evidence>
<protein>
    <recommendedName>
        <fullName evidence="3 10">Cell division protein FtsX</fullName>
    </recommendedName>
</protein>
<organism evidence="14 15">
    <name type="scientific">Eiseniibacteriota bacterium</name>
    <dbReference type="NCBI Taxonomy" id="2212470"/>
    <lineage>
        <taxon>Bacteria</taxon>
        <taxon>Candidatus Eiseniibacteriota</taxon>
    </lineage>
</organism>
<evidence type="ECO:0000313" key="15">
    <source>
        <dbReference type="Proteomes" id="UP000319771"/>
    </source>
</evidence>
<gene>
    <name evidence="14" type="ORF">E6K81_14100</name>
</gene>
<dbReference type="EMBL" id="VBPB01000278">
    <property type="protein sequence ID" value="TMQ69800.1"/>
    <property type="molecule type" value="Genomic_DNA"/>
</dbReference>
<evidence type="ECO:0000256" key="11">
    <source>
        <dbReference type="SAM" id="Phobius"/>
    </source>
</evidence>
<comment type="caution">
    <text evidence="14">The sequence shown here is derived from an EMBL/GenBank/DDBJ whole genome shotgun (WGS) entry which is preliminary data.</text>
</comment>
<dbReference type="AlphaFoldDB" id="A0A538U1M7"/>
<keyword evidence="8 10" id="KW-0472">Membrane</keyword>
<dbReference type="PANTHER" id="PTHR47755">
    <property type="entry name" value="CELL DIVISION PROTEIN FTSX"/>
    <property type="match status" value="1"/>
</dbReference>
<evidence type="ECO:0000256" key="9">
    <source>
        <dbReference type="ARBA" id="ARBA00023306"/>
    </source>
</evidence>
<feature type="transmembrane region" description="Helical" evidence="11">
    <location>
        <begin position="167"/>
        <end position="188"/>
    </location>
</feature>
<keyword evidence="5 10" id="KW-0132">Cell division</keyword>
<evidence type="ECO:0000256" key="6">
    <source>
        <dbReference type="ARBA" id="ARBA00022692"/>
    </source>
</evidence>
<dbReference type="GO" id="GO:0005886">
    <property type="term" value="C:plasma membrane"/>
    <property type="evidence" value="ECO:0007669"/>
    <property type="project" value="UniProtKB-SubCell"/>
</dbReference>
<dbReference type="Proteomes" id="UP000319771">
    <property type="component" value="Unassembled WGS sequence"/>
</dbReference>
<evidence type="ECO:0000313" key="14">
    <source>
        <dbReference type="EMBL" id="TMQ69800.1"/>
    </source>
</evidence>
<evidence type="ECO:0000256" key="10">
    <source>
        <dbReference type="PIRNR" id="PIRNR003097"/>
    </source>
</evidence>
<evidence type="ECO:0000256" key="4">
    <source>
        <dbReference type="ARBA" id="ARBA00022475"/>
    </source>
</evidence>
<dbReference type="InterPro" id="IPR040690">
    <property type="entry name" value="FtsX_ECD"/>
</dbReference>
<feature type="transmembrane region" description="Helical" evidence="11">
    <location>
        <begin position="256"/>
        <end position="276"/>
    </location>
</feature>